<dbReference type="PANTHER" id="PTHR43343">
    <property type="entry name" value="PEPTIDASE S12"/>
    <property type="match status" value="1"/>
</dbReference>
<evidence type="ECO:0000259" key="3">
    <source>
        <dbReference type="SMART" id="SM00228"/>
    </source>
</evidence>
<dbReference type="SMART" id="SM00228">
    <property type="entry name" value="PDZ"/>
    <property type="match status" value="1"/>
</dbReference>
<dbReference type="InterPro" id="IPR001478">
    <property type="entry name" value="PDZ"/>
</dbReference>
<accession>A0A0G1N5U1</accession>
<dbReference type="SUPFAM" id="SSF50156">
    <property type="entry name" value="PDZ domain-like"/>
    <property type="match status" value="1"/>
</dbReference>
<sequence>MRREKSYTIKTIKRVMPAVVTVVIKKSLTELKKELAAESVSSSRAGKRPALSDAVTIPKDKIDARGMVQVDGGSGFIVDSKGVILTNKHVVSELNAEYTVITNDEEEFSAELLARDPVNDIAILKISAKKSLPFLRLGDSSRLELGQTVFAFGNALGLFKSTASKGIISGLSRTITAYPGPNARAQEMRGLIQTDAAINPGNSGGPLTDLFGRVIGINAAIISDAENIGLAIPVHVAERDIQDLKKYGRIKRPLLGIHYTTISKDLSKKLNLPVSHGALVIREHPMEKAVVPESPADKAGIIENDIILEWNGEEIISGNSVLDFLEKSEVGESATLSIMRDGDKKDIKVLLGERK</sequence>
<dbReference type="PRINTS" id="PR00834">
    <property type="entry name" value="PROTEASES2C"/>
</dbReference>
<dbReference type="Proteomes" id="UP000034727">
    <property type="component" value="Unassembled WGS sequence"/>
</dbReference>
<dbReference type="AlphaFoldDB" id="A0A0G1N5U1"/>
<dbReference type="PATRIC" id="fig|1618663.3.peg.260"/>
<dbReference type="Gene3D" id="2.30.42.10">
    <property type="match status" value="1"/>
</dbReference>
<dbReference type="GO" id="GO:0006508">
    <property type="term" value="P:proteolysis"/>
    <property type="evidence" value="ECO:0007669"/>
    <property type="project" value="UniProtKB-KW"/>
</dbReference>
<dbReference type="CDD" id="cd06779">
    <property type="entry name" value="cpPDZ_Deg_HtrA-like"/>
    <property type="match status" value="1"/>
</dbReference>
<dbReference type="InterPro" id="IPR001940">
    <property type="entry name" value="Peptidase_S1C"/>
</dbReference>
<feature type="domain" description="PDZ" evidence="3">
    <location>
        <begin position="253"/>
        <end position="342"/>
    </location>
</feature>
<reference evidence="4 5" key="1">
    <citation type="journal article" date="2015" name="Nature">
        <title>rRNA introns, odd ribosomes, and small enigmatic genomes across a large radiation of phyla.</title>
        <authorList>
            <person name="Brown C.T."/>
            <person name="Hug L.A."/>
            <person name="Thomas B.C."/>
            <person name="Sharon I."/>
            <person name="Castelle C.J."/>
            <person name="Singh A."/>
            <person name="Wilkins M.J."/>
            <person name="Williams K.H."/>
            <person name="Banfield J.F."/>
        </authorList>
    </citation>
    <scope>NUCLEOTIDE SEQUENCE [LARGE SCALE GENOMIC DNA]</scope>
</reference>
<dbReference type="InterPro" id="IPR009003">
    <property type="entry name" value="Peptidase_S1_PA"/>
</dbReference>
<name>A0A0G1N5U1_9BACT</name>
<keyword evidence="1" id="KW-0645">Protease</keyword>
<keyword evidence="2" id="KW-0378">Hydrolase</keyword>
<comment type="caution">
    <text evidence="4">The sequence shown here is derived from an EMBL/GenBank/DDBJ whole genome shotgun (WGS) entry which is preliminary data.</text>
</comment>
<dbReference type="Gene3D" id="2.40.10.120">
    <property type="match status" value="1"/>
</dbReference>
<gene>
    <name evidence="4" type="ORF">UX22_C0006G0045</name>
</gene>
<dbReference type="Pfam" id="PF13365">
    <property type="entry name" value="Trypsin_2"/>
    <property type="match status" value="1"/>
</dbReference>
<dbReference type="EMBL" id="LCLJ01000006">
    <property type="protein sequence ID" value="KKU15637.1"/>
    <property type="molecule type" value="Genomic_DNA"/>
</dbReference>
<protein>
    <submittedName>
        <fullName evidence="4">HtrA2 peptidase</fullName>
    </submittedName>
</protein>
<dbReference type="GO" id="GO:0004252">
    <property type="term" value="F:serine-type endopeptidase activity"/>
    <property type="evidence" value="ECO:0007669"/>
    <property type="project" value="InterPro"/>
</dbReference>
<proteinExistence type="predicted"/>
<dbReference type="InterPro" id="IPR051201">
    <property type="entry name" value="Chloro_Bact_Ser_Proteases"/>
</dbReference>
<organism evidence="4 5">
    <name type="scientific">Candidatus Jorgensenbacteria bacterium GW2011_GWA2_45_9</name>
    <dbReference type="NCBI Taxonomy" id="1618663"/>
    <lineage>
        <taxon>Bacteria</taxon>
        <taxon>Candidatus Joergenseniibacteriota</taxon>
    </lineage>
</organism>
<evidence type="ECO:0000313" key="5">
    <source>
        <dbReference type="Proteomes" id="UP000034727"/>
    </source>
</evidence>
<dbReference type="PANTHER" id="PTHR43343:SF3">
    <property type="entry name" value="PROTEASE DO-LIKE 8, CHLOROPLASTIC"/>
    <property type="match status" value="1"/>
</dbReference>
<dbReference type="InterPro" id="IPR036034">
    <property type="entry name" value="PDZ_sf"/>
</dbReference>
<evidence type="ECO:0000256" key="1">
    <source>
        <dbReference type="ARBA" id="ARBA00022670"/>
    </source>
</evidence>
<dbReference type="Pfam" id="PF13180">
    <property type="entry name" value="PDZ_2"/>
    <property type="match status" value="1"/>
</dbReference>
<evidence type="ECO:0000313" key="4">
    <source>
        <dbReference type="EMBL" id="KKU15637.1"/>
    </source>
</evidence>
<evidence type="ECO:0000256" key="2">
    <source>
        <dbReference type="ARBA" id="ARBA00022801"/>
    </source>
</evidence>
<dbReference type="SUPFAM" id="SSF50494">
    <property type="entry name" value="Trypsin-like serine proteases"/>
    <property type="match status" value="1"/>
</dbReference>